<dbReference type="GO" id="GO:0005634">
    <property type="term" value="C:nucleus"/>
    <property type="evidence" value="ECO:0007669"/>
    <property type="project" value="UniProtKB-SubCell"/>
</dbReference>
<evidence type="ECO:0000256" key="1">
    <source>
        <dbReference type="ARBA" id="ARBA00002435"/>
    </source>
</evidence>
<evidence type="ECO:0000313" key="7">
    <source>
        <dbReference type="Proteomes" id="UP000276133"/>
    </source>
</evidence>
<dbReference type="Gene3D" id="2.30.30.210">
    <property type="entry name" value="Ribonuclease P/MRP, subunit p29"/>
    <property type="match status" value="1"/>
</dbReference>
<dbReference type="GO" id="GO:0006364">
    <property type="term" value="P:rRNA processing"/>
    <property type="evidence" value="ECO:0007669"/>
    <property type="project" value="TreeGrafter"/>
</dbReference>
<dbReference type="GO" id="GO:0030677">
    <property type="term" value="C:ribonuclease P complex"/>
    <property type="evidence" value="ECO:0007669"/>
    <property type="project" value="InterPro"/>
</dbReference>
<evidence type="ECO:0000256" key="2">
    <source>
        <dbReference type="ARBA" id="ARBA00004123"/>
    </source>
</evidence>
<keyword evidence="7" id="KW-1185">Reference proteome</keyword>
<evidence type="ECO:0000256" key="5">
    <source>
        <dbReference type="ARBA" id="ARBA00046486"/>
    </source>
</evidence>
<dbReference type="GO" id="GO:0033204">
    <property type="term" value="F:ribonuclease P RNA binding"/>
    <property type="evidence" value="ECO:0007669"/>
    <property type="project" value="InterPro"/>
</dbReference>
<dbReference type="AlphaFoldDB" id="A0A3M7QGI9"/>
<evidence type="ECO:0000256" key="4">
    <source>
        <dbReference type="ARBA" id="ARBA00016225"/>
    </source>
</evidence>
<reference evidence="6 7" key="1">
    <citation type="journal article" date="2018" name="Sci. Rep.">
        <title>Genomic signatures of local adaptation to the degree of environmental predictability in rotifers.</title>
        <authorList>
            <person name="Franch-Gras L."/>
            <person name="Hahn C."/>
            <person name="Garcia-Roger E.M."/>
            <person name="Carmona M.J."/>
            <person name="Serra M."/>
            <person name="Gomez A."/>
        </authorList>
    </citation>
    <scope>NUCLEOTIDE SEQUENCE [LARGE SCALE GENOMIC DNA]</scope>
    <source>
        <strain evidence="6">HYR1</strain>
    </source>
</reference>
<sequence>MYEPIKDEFVEEVNSDQNGLEYSMSLERDEDRNYFANKLLSDFLGPEKLKEKDALACRLKYKRQQIEGSLKTVKKENNKKKGKTRICHKKKIVLTSKLKKSLNLYKIDKNEKLEYKNYEKMNDSWKAYAASCLLTCLPKNASMDQGGIKEENVLNCLKQIDYHGCLLTVLRSTSKSLIGLTGIVLQDKKNVFFVLCNDDKIKIIPKFGNLFEFEIFGCKFTLVGSNMCYKPEMRTTKHAKIKTKKNIQ</sequence>
<dbReference type="STRING" id="10195.A0A3M7QGI9"/>
<dbReference type="PANTHER" id="PTHR13348">
    <property type="entry name" value="RIBONUCLEASE P SUBUNIT P29"/>
    <property type="match status" value="1"/>
</dbReference>
<dbReference type="OrthoDB" id="124041at2759"/>
<dbReference type="InterPro" id="IPR023534">
    <property type="entry name" value="Rof/RNase_P-like"/>
</dbReference>
<dbReference type="InterPro" id="IPR036980">
    <property type="entry name" value="RNase_P/MRP_Rpp29_sf"/>
</dbReference>
<accession>A0A3M7QGI9</accession>
<comment type="function">
    <text evidence="1">Component of ribonuclease P, a ribonucleoprotein complex that generates mature tRNA molecules by cleaving their 5'-ends.</text>
</comment>
<protein>
    <recommendedName>
        <fullName evidence="4">Ribonuclease P protein subunit p29</fullName>
    </recommendedName>
</protein>
<dbReference type="GO" id="GO:0000172">
    <property type="term" value="C:ribonuclease MRP complex"/>
    <property type="evidence" value="ECO:0007669"/>
    <property type="project" value="InterPro"/>
</dbReference>
<dbReference type="InterPro" id="IPR016848">
    <property type="entry name" value="RNase_P/MRP_Rpp29-subunit"/>
</dbReference>
<comment type="subunit">
    <text evidence="5">Component of nuclear RNase P and RNase MRP ribonucleoproteins. RNase P consists of a catalytic RNA moiety and 10 different protein chains; POP1, POP4, POP5, POP7, RPP14, RPP21, RPP25, RPP30, RPP38 and RPP40. Within the RNase P complex, POP1, POP7 and RPP25 form the 'finger' subcomplex, POP5, RPP14, RPP40 and homodimeric RPP30 form the 'palm' subcomplex, and RPP21, POP4 and RPP38 form the 'wrist' subcomplex. All subunits of the RNase P complex interact with the catalytic RNA. Several subunits of RNase P are also part of the RNase MRP complex. RNase MRP consists of a catalytic RNA moiety and about 8 protein subunits; POP1, POP7, RPP25, RPP30, RPP38, RPP40 and possibly also POP4 and POP5.</text>
</comment>
<name>A0A3M7QGI9_BRAPC</name>
<proteinExistence type="inferred from homology"/>
<gene>
    <name evidence="6" type="ORF">BpHYR1_020004</name>
</gene>
<evidence type="ECO:0000313" key="6">
    <source>
        <dbReference type="EMBL" id="RNA10363.1"/>
    </source>
</evidence>
<dbReference type="InterPro" id="IPR002730">
    <property type="entry name" value="Rpp29/RNP1"/>
</dbReference>
<dbReference type="SUPFAM" id="SSF101744">
    <property type="entry name" value="Rof/RNase P subunit-like"/>
    <property type="match status" value="1"/>
</dbReference>
<comment type="subcellular location">
    <subcellularLocation>
        <location evidence="2">Nucleus</location>
    </subcellularLocation>
</comment>
<dbReference type="PANTHER" id="PTHR13348:SF0">
    <property type="entry name" value="RIBONUCLEASE P PROTEIN SUBUNIT P29"/>
    <property type="match status" value="1"/>
</dbReference>
<evidence type="ECO:0000256" key="3">
    <source>
        <dbReference type="ARBA" id="ARBA00006181"/>
    </source>
</evidence>
<dbReference type="GO" id="GO:0001682">
    <property type="term" value="P:tRNA 5'-leader removal"/>
    <property type="evidence" value="ECO:0007669"/>
    <property type="project" value="InterPro"/>
</dbReference>
<dbReference type="SMART" id="SM00538">
    <property type="entry name" value="POP4"/>
    <property type="match status" value="1"/>
</dbReference>
<comment type="caution">
    <text evidence="6">The sequence shown here is derived from an EMBL/GenBank/DDBJ whole genome shotgun (WGS) entry which is preliminary data.</text>
</comment>
<comment type="similarity">
    <text evidence="3">Belongs to the eukaryotic/archaeal RNase P protein component 1 family.</text>
</comment>
<dbReference type="Proteomes" id="UP000276133">
    <property type="component" value="Unassembled WGS sequence"/>
</dbReference>
<dbReference type="Pfam" id="PF01868">
    <property type="entry name" value="RNase_P-MRP_p29"/>
    <property type="match status" value="1"/>
</dbReference>
<dbReference type="EMBL" id="REGN01006228">
    <property type="protein sequence ID" value="RNA10363.1"/>
    <property type="molecule type" value="Genomic_DNA"/>
</dbReference>
<organism evidence="6 7">
    <name type="scientific">Brachionus plicatilis</name>
    <name type="common">Marine rotifer</name>
    <name type="synonym">Brachionus muelleri</name>
    <dbReference type="NCBI Taxonomy" id="10195"/>
    <lineage>
        <taxon>Eukaryota</taxon>
        <taxon>Metazoa</taxon>
        <taxon>Spiralia</taxon>
        <taxon>Gnathifera</taxon>
        <taxon>Rotifera</taxon>
        <taxon>Eurotatoria</taxon>
        <taxon>Monogononta</taxon>
        <taxon>Pseudotrocha</taxon>
        <taxon>Ploima</taxon>
        <taxon>Brachionidae</taxon>
        <taxon>Brachionus</taxon>
    </lineage>
</organism>